<evidence type="ECO:0000313" key="1">
    <source>
        <dbReference type="EMBL" id="HAA9722228.1"/>
    </source>
</evidence>
<dbReference type="Proteomes" id="UP000844471">
    <property type="component" value="Unassembled WGS sequence"/>
</dbReference>
<reference evidence="1" key="1">
    <citation type="journal article" date="2018" name="Genome Biol.">
        <title>SKESA: strategic k-mer extension for scrupulous assemblies.</title>
        <authorList>
            <person name="Souvorov A."/>
            <person name="Agarwala R."/>
            <person name="Lipman D.J."/>
        </authorList>
    </citation>
    <scope>NUCLEOTIDE SEQUENCE [LARGE SCALE GENOMIC DNA]</scope>
    <source>
        <strain evidence="1">HPB3501</strain>
    </source>
</reference>
<proteinExistence type="predicted"/>
<gene>
    <name evidence="1" type="ORF">GIH49_08790</name>
</gene>
<organism evidence="1">
    <name type="scientific">Listeria monocytogenes</name>
    <dbReference type="NCBI Taxonomy" id="1639"/>
    <lineage>
        <taxon>Bacteria</taxon>
        <taxon>Bacillati</taxon>
        <taxon>Bacillota</taxon>
        <taxon>Bacilli</taxon>
        <taxon>Bacillales</taxon>
        <taxon>Listeriaceae</taxon>
        <taxon>Listeria</taxon>
    </lineage>
</organism>
<reference evidence="1" key="2">
    <citation type="submission" date="2019-11" db="EMBL/GenBank/DDBJ databases">
        <authorList>
            <consortium name="NCBI Pathogen Detection Project"/>
        </authorList>
    </citation>
    <scope>NUCLEOTIDE SEQUENCE</scope>
    <source>
        <strain evidence="1">HPB3501</strain>
    </source>
</reference>
<dbReference type="RefSeq" id="WP_069009235.1">
    <property type="nucleotide sequence ID" value="NZ_CP033738.1"/>
</dbReference>
<dbReference type="AlphaFoldDB" id="A0A6X4LXD3"/>
<dbReference type="EMBL" id="DAAEZQ010000004">
    <property type="protein sequence ID" value="HAA9722228.1"/>
    <property type="molecule type" value="Genomic_DNA"/>
</dbReference>
<accession>A0A6X4LXD3</accession>
<protein>
    <submittedName>
        <fullName evidence="1">Uncharacterized protein</fullName>
    </submittedName>
</protein>
<sequence length="131" mass="14641">MLLAARILVRIVCVLEFISACLLFIGSVMMAGSGEEIIIFIRVLAAGLVIHGFIGLVVTSFMTWYVSTKHIIYLIVSGFLLLLPNLMEDVFVNPIVGGLYIFAGVLCIRYNVKAHEEVQEEREHKETLNIE</sequence>
<name>A0A6X4LXD3_LISMN</name>
<comment type="caution">
    <text evidence="1">The sequence shown here is derived from an EMBL/GenBank/DDBJ whole genome shotgun (WGS) entry which is preliminary data.</text>
</comment>